<sequence length="110" mass="11931">APTAVVEPARTLCDSDPDDSVKQDASLQLSIIKGVSLVDYSDSDDDSQKDFSTPLQKQIKTTTIMMNKVPSLSDAIYDSSNDCVEGPSTSFAMDSQRPIRGTYFSVSLMN</sequence>
<proteinExistence type="predicted"/>
<reference evidence="1 2" key="1">
    <citation type="submission" date="2021-06" db="EMBL/GenBank/DDBJ databases">
        <authorList>
            <person name="Palmer J.M."/>
        </authorList>
    </citation>
    <scope>NUCLEOTIDE SEQUENCE [LARGE SCALE GENOMIC DNA]</scope>
    <source>
        <strain evidence="1 2">GA_2019</strain>
        <tissue evidence="1">Muscle</tissue>
    </source>
</reference>
<organism evidence="1 2">
    <name type="scientific">Goodea atripinnis</name>
    <dbReference type="NCBI Taxonomy" id="208336"/>
    <lineage>
        <taxon>Eukaryota</taxon>
        <taxon>Metazoa</taxon>
        <taxon>Chordata</taxon>
        <taxon>Craniata</taxon>
        <taxon>Vertebrata</taxon>
        <taxon>Euteleostomi</taxon>
        <taxon>Actinopterygii</taxon>
        <taxon>Neopterygii</taxon>
        <taxon>Teleostei</taxon>
        <taxon>Neoteleostei</taxon>
        <taxon>Acanthomorphata</taxon>
        <taxon>Ovalentaria</taxon>
        <taxon>Atherinomorphae</taxon>
        <taxon>Cyprinodontiformes</taxon>
        <taxon>Goodeidae</taxon>
        <taxon>Goodea</taxon>
    </lineage>
</organism>
<accession>A0ABV0PSR6</accession>
<evidence type="ECO:0000313" key="1">
    <source>
        <dbReference type="EMBL" id="MEQ2186559.1"/>
    </source>
</evidence>
<dbReference type="Proteomes" id="UP001476798">
    <property type="component" value="Unassembled WGS sequence"/>
</dbReference>
<evidence type="ECO:0000313" key="2">
    <source>
        <dbReference type="Proteomes" id="UP001476798"/>
    </source>
</evidence>
<name>A0ABV0PSR6_9TELE</name>
<protein>
    <submittedName>
        <fullName evidence="1">Uncharacterized protein</fullName>
    </submittedName>
</protein>
<gene>
    <name evidence="1" type="ORF">GOODEAATRI_029834</name>
</gene>
<dbReference type="EMBL" id="JAHRIO010084490">
    <property type="protein sequence ID" value="MEQ2186559.1"/>
    <property type="molecule type" value="Genomic_DNA"/>
</dbReference>
<feature type="non-terminal residue" evidence="1">
    <location>
        <position position="1"/>
    </location>
</feature>
<keyword evidence="2" id="KW-1185">Reference proteome</keyword>
<comment type="caution">
    <text evidence="1">The sequence shown here is derived from an EMBL/GenBank/DDBJ whole genome shotgun (WGS) entry which is preliminary data.</text>
</comment>